<dbReference type="Pfam" id="PF22746">
    <property type="entry name" value="SHOCT-like_DUF2089-C"/>
    <property type="match status" value="1"/>
</dbReference>
<evidence type="ECO:0000259" key="3">
    <source>
        <dbReference type="Pfam" id="PF22746"/>
    </source>
</evidence>
<accession>A0A098EME0</accession>
<dbReference type="Pfam" id="PF13349">
    <property type="entry name" value="DUF4097"/>
    <property type="match status" value="1"/>
</dbReference>
<dbReference type="AlphaFoldDB" id="A0A098EME0"/>
<dbReference type="Proteomes" id="UP000043699">
    <property type="component" value="Unassembled WGS sequence"/>
</dbReference>
<gene>
    <name evidence="4" type="ORF">BN1080_02442</name>
</gene>
<proteinExistence type="predicted"/>
<evidence type="ECO:0000256" key="1">
    <source>
        <dbReference type="SAM" id="MobiDB-lite"/>
    </source>
</evidence>
<evidence type="ECO:0000259" key="2">
    <source>
        <dbReference type="Pfam" id="PF13349"/>
    </source>
</evidence>
<dbReference type="InterPro" id="IPR053959">
    <property type="entry name" value="YvlB/LiaX_N"/>
</dbReference>
<keyword evidence="5" id="KW-1185">Reference proteome</keyword>
<organism evidence="4 5">
    <name type="scientific">Planococcus massiliensis</name>
    <dbReference type="NCBI Taxonomy" id="1499687"/>
    <lineage>
        <taxon>Bacteria</taxon>
        <taxon>Bacillati</taxon>
        <taxon>Bacillota</taxon>
        <taxon>Bacilli</taxon>
        <taxon>Bacillales</taxon>
        <taxon>Caryophanaceae</taxon>
        <taxon>Planococcus</taxon>
    </lineage>
</organism>
<feature type="domain" description="YvlB/LiaX N-terminal" evidence="3">
    <location>
        <begin position="4"/>
        <end position="33"/>
    </location>
</feature>
<name>A0A098EME0_9BACL</name>
<dbReference type="OrthoDB" id="2240743at2"/>
<evidence type="ECO:0000313" key="5">
    <source>
        <dbReference type="Proteomes" id="UP000043699"/>
    </source>
</evidence>
<feature type="domain" description="DUF4097" evidence="2">
    <location>
        <begin position="196"/>
        <end position="356"/>
    </location>
</feature>
<dbReference type="RefSeq" id="WP_052652257.1">
    <property type="nucleotide sequence ID" value="NZ_CCXS01000001.1"/>
</dbReference>
<sequence length="392" mass="43898">MQSEKERILDMVENGTITAREAVELLRAIDGGGNQESSRDSSYGRNEYREKRGKRGLFRPEDMIKRFSKDVSKNVTKDFSKNVSKDFNQLGDRMMTFMQSSVSKLKTMDFDSPFGEAIQFSHTFREENLAIDNIIADLANGQLEIFASQDETIRAECTVKAFRAESEMQAREDFLDKFVFIADNQKLRIISDMKTTQVNVVLYVPAKTYDHITARLFNGGFTMKRIDAALVKVKTANGKIDLKNSNFDDAELETANGAIQVQEAAGKFLETETLNGRIYIDGDIQTVEAKSLNGNVVVTSRCKEARKVEAKTIAGNLEIYIPSHLPLRGEVSSNLGKMDVLLADVENTHEQGQFMQKSIRFSKDSGEAVAAPLLIHGETKTGTVLVRYLTIE</sequence>
<evidence type="ECO:0000313" key="4">
    <source>
        <dbReference type="EMBL" id="CEG23464.1"/>
    </source>
</evidence>
<protein>
    <submittedName>
        <fullName evidence="4">Uncharacterized protein</fullName>
    </submittedName>
</protein>
<dbReference type="EMBL" id="CCXS01000001">
    <property type="protein sequence ID" value="CEG23464.1"/>
    <property type="molecule type" value="Genomic_DNA"/>
</dbReference>
<dbReference type="STRING" id="1499687.BN1080_02442"/>
<dbReference type="InterPro" id="IPR025164">
    <property type="entry name" value="Toastrack_DUF4097"/>
</dbReference>
<reference evidence="4 5" key="1">
    <citation type="submission" date="2014-09" db="EMBL/GenBank/DDBJ databases">
        <authorList>
            <person name="Urmite Genomes Urmite Genomes"/>
        </authorList>
    </citation>
    <scope>NUCLEOTIDE SEQUENCE [LARGE SCALE GENOMIC DNA]</scope>
    <source>
        <strain evidence="4 5">ES2</strain>
    </source>
</reference>
<feature type="region of interest" description="Disordered" evidence="1">
    <location>
        <begin position="30"/>
        <end position="52"/>
    </location>
</feature>